<name>A0A1S2VKT7_9BACT</name>
<dbReference type="GO" id="GO:0008453">
    <property type="term" value="F:alanine-glyoxylate transaminase activity"/>
    <property type="evidence" value="ECO:0007669"/>
    <property type="project" value="TreeGrafter"/>
</dbReference>
<dbReference type="RefSeq" id="WP_071503471.1">
    <property type="nucleotide sequence ID" value="NZ_MORL01000005.1"/>
</dbReference>
<keyword evidence="8 16" id="KW-0808">Transferase</keyword>
<proteinExistence type="inferred from homology"/>
<organism evidence="16 17">
    <name type="scientific">Arsenicibacter rosenii</name>
    <dbReference type="NCBI Taxonomy" id="1750698"/>
    <lineage>
        <taxon>Bacteria</taxon>
        <taxon>Pseudomonadati</taxon>
        <taxon>Bacteroidota</taxon>
        <taxon>Cytophagia</taxon>
        <taxon>Cytophagales</taxon>
        <taxon>Spirosomataceae</taxon>
        <taxon>Arsenicibacter</taxon>
    </lineage>
</organism>
<evidence type="ECO:0000256" key="1">
    <source>
        <dbReference type="ARBA" id="ARBA00001933"/>
    </source>
</evidence>
<evidence type="ECO:0000259" key="15">
    <source>
        <dbReference type="Pfam" id="PF00266"/>
    </source>
</evidence>
<sequence length="360" mass="40771">MKPLYFTPGPAELYPTVHQHLQTALDEQIGSISHRSQKFRDIYRFTDEQLRILLNIPSSHGIFFTGSASEVWERVLLNCVEHESFHMVNGSFSRKFYDYAQSLHKFTHLLEKPFGKGFDFAETEVPEYAELVAITHNETSSGVQMRTSDIHRLKKKYSQKLFCVDMVSSAPYPDLDFGLIDSAFFSVQKAFGMPAGLGVWIASEACLEKAERLQRYDSLTIGAHHNLPTLWKLYKTFETPATPNVLFIYVLGKVAEDLNKIGIETIRKQTEEKAKALYRFLELSDGYQPFVEEERHRSQTVVVANTTKPSAEVIAAVKKAGMIVGSGYGKFKESQIRIANFPATSAGQINDLIEELKRAE</sequence>
<comment type="catalytic activity">
    <reaction evidence="14">
        <text>O-phospho-L-serine + 2-oxoglutarate = 3-phosphooxypyruvate + L-glutamate</text>
        <dbReference type="Rhea" id="RHEA:14329"/>
        <dbReference type="ChEBI" id="CHEBI:16810"/>
        <dbReference type="ChEBI" id="CHEBI:18110"/>
        <dbReference type="ChEBI" id="CHEBI:29985"/>
        <dbReference type="ChEBI" id="CHEBI:57524"/>
        <dbReference type="EC" id="2.6.1.52"/>
    </reaction>
</comment>
<dbReference type="InterPro" id="IPR015424">
    <property type="entry name" value="PyrdxlP-dep_Trfase"/>
</dbReference>
<keyword evidence="6 16" id="KW-0032">Aminotransferase</keyword>
<keyword evidence="17" id="KW-1185">Reference proteome</keyword>
<dbReference type="InterPro" id="IPR015421">
    <property type="entry name" value="PyrdxlP-dep_Trfase_major"/>
</dbReference>
<dbReference type="Pfam" id="PF00266">
    <property type="entry name" value="Aminotran_5"/>
    <property type="match status" value="1"/>
</dbReference>
<evidence type="ECO:0000313" key="17">
    <source>
        <dbReference type="Proteomes" id="UP000181790"/>
    </source>
</evidence>
<keyword evidence="9" id="KW-0663">Pyridoxal phosphate</keyword>
<protein>
    <recommendedName>
        <fullName evidence="4">phosphoserine transaminase</fullName>
        <ecNumber evidence="4">2.6.1.52</ecNumber>
    </recommendedName>
    <alternativeName>
        <fullName evidence="12">Phosphohydroxythreonine aminotransferase</fullName>
    </alternativeName>
</protein>
<evidence type="ECO:0000256" key="5">
    <source>
        <dbReference type="ARBA" id="ARBA00022490"/>
    </source>
</evidence>
<evidence type="ECO:0000256" key="14">
    <source>
        <dbReference type="ARBA" id="ARBA00049007"/>
    </source>
</evidence>
<comment type="cofactor">
    <cofactor evidence="1">
        <name>pyridoxal 5'-phosphate</name>
        <dbReference type="ChEBI" id="CHEBI:597326"/>
    </cofactor>
</comment>
<dbReference type="InterPro" id="IPR022278">
    <property type="entry name" value="Pser_aminoTfrase"/>
</dbReference>
<keyword evidence="11" id="KW-0718">Serine biosynthesis</keyword>
<evidence type="ECO:0000256" key="9">
    <source>
        <dbReference type="ARBA" id="ARBA00022898"/>
    </source>
</evidence>
<evidence type="ECO:0000256" key="10">
    <source>
        <dbReference type="ARBA" id="ARBA00023096"/>
    </source>
</evidence>
<dbReference type="EMBL" id="MORL01000005">
    <property type="protein sequence ID" value="OIN59020.1"/>
    <property type="molecule type" value="Genomic_DNA"/>
</dbReference>
<dbReference type="EC" id="2.6.1.52" evidence="4"/>
<dbReference type="GO" id="GO:0008615">
    <property type="term" value="P:pyridoxine biosynthetic process"/>
    <property type="evidence" value="ECO:0007669"/>
    <property type="project" value="UniProtKB-KW"/>
</dbReference>
<dbReference type="GO" id="GO:0004760">
    <property type="term" value="F:L-serine-pyruvate transaminase activity"/>
    <property type="evidence" value="ECO:0007669"/>
    <property type="project" value="TreeGrafter"/>
</dbReference>
<comment type="pathway">
    <text evidence="2">Amino-acid biosynthesis; L-serine biosynthesis; L-serine from 3-phospho-D-glycerate: step 2/3.</text>
</comment>
<dbReference type="PIRSF" id="PIRSF000525">
    <property type="entry name" value="SerC"/>
    <property type="match status" value="1"/>
</dbReference>
<dbReference type="Gene3D" id="3.90.1150.10">
    <property type="entry name" value="Aspartate Aminotransferase, domain 1"/>
    <property type="match status" value="1"/>
</dbReference>
<evidence type="ECO:0000256" key="3">
    <source>
        <dbReference type="ARBA" id="ARBA00006904"/>
    </source>
</evidence>
<evidence type="ECO:0000256" key="13">
    <source>
        <dbReference type="ARBA" id="ARBA00047630"/>
    </source>
</evidence>
<dbReference type="AlphaFoldDB" id="A0A1S2VKT7"/>
<dbReference type="PANTHER" id="PTHR21152">
    <property type="entry name" value="AMINOTRANSFERASE CLASS V"/>
    <property type="match status" value="1"/>
</dbReference>
<evidence type="ECO:0000256" key="4">
    <source>
        <dbReference type="ARBA" id="ARBA00013030"/>
    </source>
</evidence>
<evidence type="ECO:0000256" key="2">
    <source>
        <dbReference type="ARBA" id="ARBA00005099"/>
    </source>
</evidence>
<dbReference type="InterPro" id="IPR015422">
    <property type="entry name" value="PyrdxlP-dep_Trfase_small"/>
</dbReference>
<gene>
    <name evidence="16" type="ORF">BLX24_12465</name>
</gene>
<dbReference type="GO" id="GO:0019265">
    <property type="term" value="P:glycine biosynthetic process, by transamination of glyoxylate"/>
    <property type="evidence" value="ECO:0007669"/>
    <property type="project" value="TreeGrafter"/>
</dbReference>
<feature type="domain" description="Aminotransferase class V" evidence="15">
    <location>
        <begin position="122"/>
        <end position="327"/>
    </location>
</feature>
<dbReference type="GO" id="GO:0006564">
    <property type="term" value="P:L-serine biosynthetic process"/>
    <property type="evidence" value="ECO:0007669"/>
    <property type="project" value="UniProtKB-KW"/>
</dbReference>
<evidence type="ECO:0000256" key="6">
    <source>
        <dbReference type="ARBA" id="ARBA00022576"/>
    </source>
</evidence>
<keyword evidence="10" id="KW-0664">Pyridoxine biosynthesis</keyword>
<comment type="caution">
    <text evidence="16">The sequence shown here is derived from an EMBL/GenBank/DDBJ whole genome shotgun (WGS) entry which is preliminary data.</text>
</comment>
<evidence type="ECO:0000256" key="7">
    <source>
        <dbReference type="ARBA" id="ARBA00022605"/>
    </source>
</evidence>
<dbReference type="SUPFAM" id="SSF53383">
    <property type="entry name" value="PLP-dependent transferases"/>
    <property type="match status" value="1"/>
</dbReference>
<keyword evidence="7" id="KW-0028">Amino-acid biosynthesis</keyword>
<dbReference type="Proteomes" id="UP000181790">
    <property type="component" value="Unassembled WGS sequence"/>
</dbReference>
<reference evidence="16 17" key="1">
    <citation type="submission" date="2016-10" db="EMBL/GenBank/DDBJ databases">
        <title>Arsenicibacter rosenii gen. nov., sp. nov., an efficient arsenic-methylating bacterium isolated from an arsenic-contaminated paddy soil.</title>
        <authorList>
            <person name="Huang K."/>
        </authorList>
    </citation>
    <scope>NUCLEOTIDE SEQUENCE [LARGE SCALE GENOMIC DNA]</scope>
    <source>
        <strain evidence="16 17">SM-1</strain>
    </source>
</reference>
<comment type="similarity">
    <text evidence="3">Belongs to the class-V pyridoxal-phosphate-dependent aminotransferase family. SerC subfamily.</text>
</comment>
<dbReference type="OrthoDB" id="975012at2"/>
<dbReference type="PANTHER" id="PTHR21152:SF40">
    <property type="entry name" value="ALANINE--GLYOXYLATE AMINOTRANSFERASE"/>
    <property type="match status" value="1"/>
</dbReference>
<dbReference type="GO" id="GO:0004648">
    <property type="term" value="F:O-phospho-L-serine:2-oxoglutarate aminotransferase activity"/>
    <property type="evidence" value="ECO:0007669"/>
    <property type="project" value="UniProtKB-EC"/>
</dbReference>
<evidence type="ECO:0000256" key="8">
    <source>
        <dbReference type="ARBA" id="ARBA00022679"/>
    </source>
</evidence>
<evidence type="ECO:0000313" key="16">
    <source>
        <dbReference type="EMBL" id="OIN59020.1"/>
    </source>
</evidence>
<dbReference type="UniPathway" id="UPA00135">
    <property type="reaction ID" value="UER00197"/>
</dbReference>
<dbReference type="InterPro" id="IPR000192">
    <property type="entry name" value="Aminotrans_V_dom"/>
</dbReference>
<keyword evidence="5" id="KW-0963">Cytoplasm</keyword>
<evidence type="ECO:0000256" key="12">
    <source>
        <dbReference type="ARBA" id="ARBA00031421"/>
    </source>
</evidence>
<evidence type="ECO:0000256" key="11">
    <source>
        <dbReference type="ARBA" id="ARBA00023299"/>
    </source>
</evidence>
<dbReference type="Gene3D" id="3.40.640.10">
    <property type="entry name" value="Type I PLP-dependent aspartate aminotransferase-like (Major domain)"/>
    <property type="match status" value="1"/>
</dbReference>
<accession>A0A1S2VKT7</accession>
<comment type="catalytic activity">
    <reaction evidence="13">
        <text>4-(phosphooxy)-L-threonine + 2-oxoglutarate = (R)-3-hydroxy-2-oxo-4-phosphooxybutanoate + L-glutamate</text>
        <dbReference type="Rhea" id="RHEA:16573"/>
        <dbReference type="ChEBI" id="CHEBI:16810"/>
        <dbReference type="ChEBI" id="CHEBI:29985"/>
        <dbReference type="ChEBI" id="CHEBI:58452"/>
        <dbReference type="ChEBI" id="CHEBI:58538"/>
        <dbReference type="EC" id="2.6.1.52"/>
    </reaction>
</comment>